<reference evidence="2" key="1">
    <citation type="submission" date="2022-12" db="EMBL/GenBank/DDBJ databases">
        <title>Species Delineation and Comparative Genomics within the Campylobacter ureolyticus Complex.</title>
        <authorList>
            <person name="Maki J."/>
            <person name="Howard M."/>
            <person name="Connelly S."/>
            <person name="Hardy D.J."/>
            <person name="Cameron A."/>
        </authorList>
    </citation>
    <scope>NUCLEOTIDE SEQUENCE</scope>
    <source>
        <strain evidence="2">URMC_786</strain>
    </source>
</reference>
<dbReference type="EMBL" id="JAPXGP010000008">
    <property type="protein sequence ID" value="MCZ6162431.1"/>
    <property type="molecule type" value="Genomic_DNA"/>
</dbReference>
<protein>
    <submittedName>
        <fullName evidence="2">Phage terminase large subunit family protein</fullName>
    </submittedName>
</protein>
<gene>
    <name evidence="2" type="ORF">O6B92_08835</name>
</gene>
<proteinExistence type="predicted"/>
<organism evidence="2 3">
    <name type="scientific">Campylobacter ureolyticus</name>
    <dbReference type="NCBI Taxonomy" id="827"/>
    <lineage>
        <taxon>Bacteria</taxon>
        <taxon>Pseudomonadati</taxon>
        <taxon>Campylobacterota</taxon>
        <taxon>Epsilonproteobacteria</taxon>
        <taxon>Campylobacterales</taxon>
        <taxon>Campylobacteraceae</taxon>
        <taxon>Campylobacter</taxon>
    </lineage>
</organism>
<dbReference type="AlphaFoldDB" id="A0A9Q4PXA8"/>
<dbReference type="InterPro" id="IPR046453">
    <property type="entry name" value="GpA_ATPase"/>
</dbReference>
<name>A0A9Q4PXA8_9BACT</name>
<dbReference type="GO" id="GO:0016887">
    <property type="term" value="F:ATP hydrolysis activity"/>
    <property type="evidence" value="ECO:0007669"/>
    <property type="project" value="InterPro"/>
</dbReference>
<comment type="caution">
    <text evidence="2">The sequence shown here is derived from an EMBL/GenBank/DDBJ whole genome shotgun (WGS) entry which is preliminary data.</text>
</comment>
<evidence type="ECO:0000313" key="3">
    <source>
        <dbReference type="Proteomes" id="UP001075461"/>
    </source>
</evidence>
<evidence type="ECO:0000259" key="1">
    <source>
        <dbReference type="Pfam" id="PF05876"/>
    </source>
</evidence>
<evidence type="ECO:0000313" key="2">
    <source>
        <dbReference type="EMBL" id="MCZ6162431.1"/>
    </source>
</evidence>
<dbReference type="Pfam" id="PF05876">
    <property type="entry name" value="GpA_ATPase"/>
    <property type="match status" value="1"/>
</dbReference>
<sequence length="68" mass="7838">MEPMNEISNSKRRKVVLLWASQLGKSEMINNTLGYYIHQEPSTESNALNSSEIYSLQKTTTPTRKTKY</sequence>
<accession>A0A9Q4PXA8</accession>
<dbReference type="Proteomes" id="UP001075461">
    <property type="component" value="Unassembled WGS sequence"/>
</dbReference>
<feature type="domain" description="Phage terminase large subunit GpA ATPase" evidence="1">
    <location>
        <begin position="2"/>
        <end position="43"/>
    </location>
</feature>